<keyword evidence="4" id="KW-1185">Reference proteome</keyword>
<dbReference type="Gene3D" id="2.120.10.30">
    <property type="entry name" value="TolB, C-terminal domain"/>
    <property type="match status" value="2"/>
</dbReference>
<proteinExistence type="inferred from homology"/>
<dbReference type="Pfam" id="PF07676">
    <property type="entry name" value="PD40"/>
    <property type="match status" value="2"/>
</dbReference>
<evidence type="ECO:0000259" key="2">
    <source>
        <dbReference type="Pfam" id="PF00930"/>
    </source>
</evidence>
<dbReference type="RefSeq" id="WP_157344201.1">
    <property type="nucleotide sequence ID" value="NZ_WSEK01000004.1"/>
</dbReference>
<dbReference type="InterPro" id="IPR002469">
    <property type="entry name" value="Peptidase_S9B_N"/>
</dbReference>
<dbReference type="InterPro" id="IPR011659">
    <property type="entry name" value="WD40"/>
</dbReference>
<organism evidence="3 4">
    <name type="scientific">Nocardioides agri</name>
    <dbReference type="NCBI Taxonomy" id="2682843"/>
    <lineage>
        <taxon>Bacteria</taxon>
        <taxon>Bacillati</taxon>
        <taxon>Actinomycetota</taxon>
        <taxon>Actinomycetes</taxon>
        <taxon>Propionibacteriales</taxon>
        <taxon>Nocardioidaceae</taxon>
        <taxon>Nocardioides</taxon>
    </lineage>
</organism>
<dbReference type="EMBL" id="WSEK01000004">
    <property type="protein sequence ID" value="MVQ50983.1"/>
    <property type="molecule type" value="Genomic_DNA"/>
</dbReference>
<feature type="domain" description="Dipeptidylpeptidase IV N-terminal" evidence="2">
    <location>
        <begin position="154"/>
        <end position="232"/>
    </location>
</feature>
<accession>A0A6L6XW96</accession>
<dbReference type="PANTHER" id="PTHR36842:SF1">
    <property type="entry name" value="PROTEIN TOLB"/>
    <property type="match status" value="1"/>
</dbReference>
<evidence type="ECO:0000256" key="1">
    <source>
        <dbReference type="ARBA" id="ARBA00009820"/>
    </source>
</evidence>
<comment type="caution">
    <text evidence="3">The sequence shown here is derived from an EMBL/GenBank/DDBJ whole genome shotgun (WGS) entry which is preliminary data.</text>
</comment>
<reference evidence="3 4" key="1">
    <citation type="submission" date="2019-12" db="EMBL/GenBank/DDBJ databases">
        <authorList>
            <person name="Huq M.A."/>
        </authorList>
    </citation>
    <scope>NUCLEOTIDE SEQUENCE [LARGE SCALE GENOMIC DNA]</scope>
    <source>
        <strain evidence="3 4">MAH-18</strain>
    </source>
</reference>
<name>A0A6L6XW96_9ACTN</name>
<dbReference type="PANTHER" id="PTHR36842">
    <property type="entry name" value="PROTEIN TOLB HOMOLOG"/>
    <property type="match status" value="1"/>
</dbReference>
<evidence type="ECO:0000313" key="3">
    <source>
        <dbReference type="EMBL" id="MVQ50983.1"/>
    </source>
</evidence>
<evidence type="ECO:0000313" key="4">
    <source>
        <dbReference type="Proteomes" id="UP000473525"/>
    </source>
</evidence>
<dbReference type="AlphaFoldDB" id="A0A6L6XW96"/>
<gene>
    <name evidence="3" type="ORF">GON03_17490</name>
</gene>
<comment type="similarity">
    <text evidence="1">Belongs to the TolB family.</text>
</comment>
<dbReference type="Pfam" id="PF00930">
    <property type="entry name" value="DPPIV_N"/>
    <property type="match status" value="1"/>
</dbReference>
<dbReference type="InterPro" id="IPR011042">
    <property type="entry name" value="6-blade_b-propeller_TolB-like"/>
</dbReference>
<dbReference type="SUPFAM" id="SSF69304">
    <property type="entry name" value="Tricorn protease N-terminal domain"/>
    <property type="match status" value="1"/>
</dbReference>
<dbReference type="Proteomes" id="UP000473525">
    <property type="component" value="Unassembled WGS sequence"/>
</dbReference>
<dbReference type="GO" id="GO:0006508">
    <property type="term" value="P:proteolysis"/>
    <property type="evidence" value="ECO:0007669"/>
    <property type="project" value="InterPro"/>
</dbReference>
<protein>
    <recommendedName>
        <fullName evidence="2">Dipeptidylpeptidase IV N-terminal domain-containing protein</fullName>
    </recommendedName>
</protein>
<sequence>MIASTMSAAPARATYDGQPGRIAFGAFDATDRRQADLWSVNANGHHVHRLTDAPGRDICPAYSADGRRTAFCSDRTGAFEIWVMDANGNHERQVTDLKTSAVFPDFSPDGDQLVFSAEPDGGGTTDLWKVSVLGGDPMQLTDTSESLEEDPVWSPDGTKVLFVRIASDFSSGQLWTKDVTTGEETQLTFDPTVNDQTPDWSPDGTRIAYAADDDIWLMNADGSAQTNLTHSPDLEFGTAFSPDGTKIAFTGSGGPVTAGERYVQTIRTDGSGRRVVSPTPRLLQAVPAWQPHGGA</sequence>